<dbReference type="InterPro" id="IPR036397">
    <property type="entry name" value="RNaseH_sf"/>
</dbReference>
<feature type="domain" description="RNase H type-1" evidence="1">
    <location>
        <begin position="14"/>
        <end position="98"/>
    </location>
</feature>
<keyword evidence="3" id="KW-1185">Reference proteome</keyword>
<dbReference type="STRING" id="888268.A0A1E5VI74"/>
<proteinExistence type="predicted"/>
<gene>
    <name evidence="2" type="ORF">BAE44_0014153</name>
</gene>
<dbReference type="GO" id="GO:0003676">
    <property type="term" value="F:nucleic acid binding"/>
    <property type="evidence" value="ECO:0007669"/>
    <property type="project" value="InterPro"/>
</dbReference>
<accession>A0A1E5VI74</accession>
<evidence type="ECO:0000259" key="1">
    <source>
        <dbReference type="Pfam" id="PF13456"/>
    </source>
</evidence>
<protein>
    <recommendedName>
        <fullName evidence="1">RNase H type-1 domain-containing protein</fullName>
    </recommendedName>
</protein>
<dbReference type="Proteomes" id="UP000095767">
    <property type="component" value="Unassembled WGS sequence"/>
</dbReference>
<dbReference type="Pfam" id="PF13456">
    <property type="entry name" value="RVT_3"/>
    <property type="match status" value="1"/>
</dbReference>
<dbReference type="Gene3D" id="3.30.420.10">
    <property type="entry name" value="Ribonuclease H-like superfamily/Ribonuclease H"/>
    <property type="match status" value="1"/>
</dbReference>
<organism evidence="2 3">
    <name type="scientific">Dichanthelium oligosanthes</name>
    <dbReference type="NCBI Taxonomy" id="888268"/>
    <lineage>
        <taxon>Eukaryota</taxon>
        <taxon>Viridiplantae</taxon>
        <taxon>Streptophyta</taxon>
        <taxon>Embryophyta</taxon>
        <taxon>Tracheophyta</taxon>
        <taxon>Spermatophyta</taxon>
        <taxon>Magnoliopsida</taxon>
        <taxon>Liliopsida</taxon>
        <taxon>Poales</taxon>
        <taxon>Poaceae</taxon>
        <taxon>PACMAD clade</taxon>
        <taxon>Panicoideae</taxon>
        <taxon>Panicodae</taxon>
        <taxon>Paniceae</taxon>
        <taxon>Dichantheliinae</taxon>
        <taxon>Dichanthelium</taxon>
    </lineage>
</organism>
<sequence>MAGTFFRASAVVSKGATDLETLEAMACKEGLALANNMLMRQFRLASDCANVAKGTKGEAMGPYGHIIQETKAGMADFQHTEFVHQRRESNIDAQNLAMSSLYNDIG</sequence>
<evidence type="ECO:0000313" key="2">
    <source>
        <dbReference type="EMBL" id="OEL24828.1"/>
    </source>
</evidence>
<reference evidence="2 3" key="1">
    <citation type="submission" date="2016-09" db="EMBL/GenBank/DDBJ databases">
        <title>The draft genome of Dichanthelium oligosanthes: A C3 panicoid grass species.</title>
        <authorList>
            <person name="Studer A.J."/>
            <person name="Schnable J.C."/>
            <person name="Brutnell T.P."/>
        </authorList>
    </citation>
    <scope>NUCLEOTIDE SEQUENCE [LARGE SCALE GENOMIC DNA]</scope>
    <source>
        <strain evidence="3">cv. Kellogg 1175</strain>
        <tissue evidence="2">Leaf</tissue>
    </source>
</reference>
<evidence type="ECO:0000313" key="3">
    <source>
        <dbReference type="Proteomes" id="UP000095767"/>
    </source>
</evidence>
<name>A0A1E5VI74_9POAL</name>
<dbReference type="InterPro" id="IPR002156">
    <property type="entry name" value="RNaseH_domain"/>
</dbReference>
<dbReference type="GO" id="GO:0004523">
    <property type="term" value="F:RNA-DNA hybrid ribonuclease activity"/>
    <property type="evidence" value="ECO:0007669"/>
    <property type="project" value="InterPro"/>
</dbReference>
<dbReference type="EMBL" id="LWDX02038826">
    <property type="protein sequence ID" value="OEL24828.1"/>
    <property type="molecule type" value="Genomic_DNA"/>
</dbReference>
<comment type="caution">
    <text evidence="2">The sequence shown here is derived from an EMBL/GenBank/DDBJ whole genome shotgun (WGS) entry which is preliminary data.</text>
</comment>
<dbReference type="OrthoDB" id="694569at2759"/>
<dbReference type="AlphaFoldDB" id="A0A1E5VI74"/>